<dbReference type="AlphaFoldDB" id="A0AAJ7LPG8"/>
<dbReference type="Pfam" id="PF00169">
    <property type="entry name" value="PH"/>
    <property type="match status" value="1"/>
</dbReference>
<dbReference type="CDD" id="cd00821">
    <property type="entry name" value="PH"/>
    <property type="match status" value="1"/>
</dbReference>
<keyword evidence="3" id="KW-0967">Endosome</keyword>
<feature type="region of interest" description="Disordered" evidence="4">
    <location>
        <begin position="114"/>
        <end position="187"/>
    </location>
</feature>
<dbReference type="SUPFAM" id="SSF50729">
    <property type="entry name" value="PH domain-like"/>
    <property type="match status" value="1"/>
</dbReference>
<protein>
    <recommendedName>
        <fullName evidence="3">Arf-GAP with coiled-coil, ANK repeat and PH domain-containing protein</fullName>
        <shortName evidence="3">Cnt-b</shortName>
    </recommendedName>
    <alternativeName>
        <fullName evidence="3">Centaurin-beta</fullName>
    </alternativeName>
</protein>
<dbReference type="PROSITE" id="PS50003">
    <property type="entry name" value="PH_DOMAIN"/>
    <property type="match status" value="1"/>
</dbReference>
<evidence type="ECO:0000256" key="4">
    <source>
        <dbReference type="SAM" id="MobiDB-lite"/>
    </source>
</evidence>
<sequence length="294" mass="33871">MSIDGTKLLFEGFLQKRKDTLKMRWSTYWFRLQNTTLFFYTKKNGSASHLRGYYYIYTVQSVREVQRTDSKRFMFEITMTNGKRKMLAAETAALRKEWVGHLWQAMNLSTSRISESSSTRIKERETERERDRFHSGAPICSHSDSVMESLPARPLSAPAPPVHSHCEAESATPPVSQSEELSSEEPTYENTLLACNYQQQIGDSLNDHQWSSGLSNAEDTQEGHYDVLPLRNKICEIVSAEVDEGVYDVPLSYRRSAEHQDLTESIYDVPSSLLRETSHHTIEEQPEEGVYWRI</sequence>
<comment type="domain">
    <text evidence="3">PH domain binds phospholipids including phosphatidic acid, phosphatidylinositol 3-phosphate, phosphatidylinositol 3,5-bisphosphate (PIP2) and phosphatidylinositol 3,4,5-trisphosphate (PIP3). May mediate protein binding to PIP2 or PIP3 containing membranes.</text>
</comment>
<keyword evidence="2 3" id="KW-0862">Zinc</keyword>
<dbReference type="SMART" id="SM00233">
    <property type="entry name" value="PH"/>
    <property type="match status" value="1"/>
</dbReference>
<evidence type="ECO:0000313" key="7">
    <source>
        <dbReference type="RefSeq" id="XP_018527405.1"/>
    </source>
</evidence>
<comment type="function">
    <text evidence="3">GTPase-activating protein for the ADP ribosylation factor family.</text>
</comment>
<dbReference type="InterPro" id="IPR011993">
    <property type="entry name" value="PH-like_dom_sf"/>
</dbReference>
<dbReference type="GO" id="GO:0010008">
    <property type="term" value="C:endosome membrane"/>
    <property type="evidence" value="ECO:0007669"/>
    <property type="project" value="UniProtKB-SubCell"/>
</dbReference>
<keyword evidence="3" id="KW-0040">ANK repeat</keyword>
<comment type="domain">
    <text evidence="3">The BAR domain mediates homodimerization, it can neither bind membrane nor impart curvature, but instead requires the neighboring PH domain to achieve these functions.</text>
</comment>
<dbReference type="Gene3D" id="2.30.29.30">
    <property type="entry name" value="Pleckstrin-homology domain (PH domain)/Phosphotyrosine-binding domain (PTB)"/>
    <property type="match status" value="1"/>
</dbReference>
<feature type="compositionally biased region" description="Basic and acidic residues" evidence="4">
    <location>
        <begin position="120"/>
        <end position="134"/>
    </location>
</feature>
<organism evidence="6 7">
    <name type="scientific">Lates calcarifer</name>
    <name type="common">Barramundi</name>
    <name type="synonym">Holocentrus calcarifer</name>
    <dbReference type="NCBI Taxonomy" id="8187"/>
    <lineage>
        <taxon>Eukaryota</taxon>
        <taxon>Metazoa</taxon>
        <taxon>Chordata</taxon>
        <taxon>Craniata</taxon>
        <taxon>Vertebrata</taxon>
        <taxon>Euteleostomi</taxon>
        <taxon>Actinopterygii</taxon>
        <taxon>Neopterygii</taxon>
        <taxon>Teleostei</taxon>
        <taxon>Neoteleostei</taxon>
        <taxon>Acanthomorphata</taxon>
        <taxon>Carangaria</taxon>
        <taxon>Carangaria incertae sedis</taxon>
        <taxon>Centropomidae</taxon>
        <taxon>Lates</taxon>
    </lineage>
</organism>
<dbReference type="RefSeq" id="XP_018527405.1">
    <property type="nucleotide sequence ID" value="XM_018671889.2"/>
</dbReference>
<dbReference type="GO" id="GO:0005096">
    <property type="term" value="F:GTPase activator activity"/>
    <property type="evidence" value="ECO:0007669"/>
    <property type="project" value="UniProtKB-KW"/>
</dbReference>
<keyword evidence="3" id="KW-0863">Zinc-finger</keyword>
<reference evidence="7" key="1">
    <citation type="submission" date="2025-08" db="UniProtKB">
        <authorList>
            <consortium name="RefSeq"/>
        </authorList>
    </citation>
    <scope>IDENTIFICATION</scope>
    <source>
        <tissue evidence="7">Brain</tissue>
    </source>
</reference>
<accession>A0AAJ7LPG8</accession>
<keyword evidence="3" id="KW-0677">Repeat</keyword>
<evidence type="ECO:0000256" key="1">
    <source>
        <dbReference type="ARBA" id="ARBA00022723"/>
    </source>
</evidence>
<gene>
    <name evidence="7" type="primary">LOC108880389</name>
</gene>
<evidence type="ECO:0000256" key="2">
    <source>
        <dbReference type="ARBA" id="ARBA00022833"/>
    </source>
</evidence>
<evidence type="ECO:0000313" key="6">
    <source>
        <dbReference type="Proteomes" id="UP000694890"/>
    </source>
</evidence>
<dbReference type="KEGG" id="lcf:108880389"/>
<dbReference type="GeneID" id="108880389"/>
<keyword evidence="3" id="KW-0343">GTPase activation</keyword>
<name>A0AAJ7LPG8_LATCA</name>
<dbReference type="InterPro" id="IPR001849">
    <property type="entry name" value="PH_domain"/>
</dbReference>
<proteinExistence type="predicted"/>
<dbReference type="InterPro" id="IPR045258">
    <property type="entry name" value="ACAP1/2/3-like"/>
</dbReference>
<comment type="subcellular location">
    <subcellularLocation>
        <location evidence="3">Endosome membrane</location>
        <topology evidence="3">Peripheral membrane protein</topology>
    </subcellularLocation>
</comment>
<dbReference type="Proteomes" id="UP000694890">
    <property type="component" value="Linkage group LG11"/>
</dbReference>
<feature type="domain" description="PH" evidence="5">
    <location>
        <begin position="7"/>
        <end position="107"/>
    </location>
</feature>
<evidence type="ECO:0000259" key="5">
    <source>
        <dbReference type="PROSITE" id="PS50003"/>
    </source>
</evidence>
<dbReference type="GO" id="GO:0008270">
    <property type="term" value="F:zinc ion binding"/>
    <property type="evidence" value="ECO:0007669"/>
    <property type="project" value="UniProtKB-KW"/>
</dbReference>
<keyword evidence="1 3" id="KW-0479">Metal-binding</keyword>
<dbReference type="PANTHER" id="PTHR23180">
    <property type="entry name" value="CENTAURIN/ARF"/>
    <property type="match status" value="1"/>
</dbReference>
<dbReference type="PANTHER" id="PTHR23180:SF399">
    <property type="entry name" value="BLOWN FUSE, ISOFORM A-RELATED"/>
    <property type="match status" value="1"/>
</dbReference>
<comment type="activity regulation">
    <text evidence="3">GAP activity stimulated by phosphatidylinositol 4,5-bisphosphate (PIP2) and phosphatidic acid.</text>
</comment>
<evidence type="ECO:0000256" key="3">
    <source>
        <dbReference type="RuleBase" id="RU369028"/>
    </source>
</evidence>